<dbReference type="EMBL" id="SNRW01044401">
    <property type="protein sequence ID" value="KAA6324325.1"/>
    <property type="molecule type" value="Genomic_DNA"/>
</dbReference>
<feature type="domain" description="UBA" evidence="2">
    <location>
        <begin position="24"/>
        <end position="65"/>
    </location>
</feature>
<feature type="compositionally biased region" description="Basic and acidic residues" evidence="1">
    <location>
        <begin position="7"/>
        <end position="19"/>
    </location>
</feature>
<dbReference type="Pfam" id="PF00627">
    <property type="entry name" value="UBA"/>
    <property type="match status" value="1"/>
</dbReference>
<accession>A0A5J4QSL5</accession>
<dbReference type="CDD" id="cd14291">
    <property type="entry name" value="UBA1_NUB1_like"/>
    <property type="match status" value="1"/>
</dbReference>
<evidence type="ECO:0000313" key="3">
    <source>
        <dbReference type="EMBL" id="KAA6324325.1"/>
    </source>
</evidence>
<name>A0A5J4QSL5_9EUKA</name>
<dbReference type="AlphaFoldDB" id="A0A5J4QSL5"/>
<dbReference type="InterPro" id="IPR015940">
    <property type="entry name" value="UBA"/>
</dbReference>
<feature type="non-terminal residue" evidence="3">
    <location>
        <position position="86"/>
    </location>
</feature>
<protein>
    <recommendedName>
        <fullName evidence="2">UBA domain-containing protein</fullName>
    </recommendedName>
</protein>
<dbReference type="SUPFAM" id="SSF46934">
    <property type="entry name" value="UBA-like"/>
    <property type="match status" value="1"/>
</dbReference>
<organism evidence="3 4">
    <name type="scientific">Streblomastix strix</name>
    <dbReference type="NCBI Taxonomy" id="222440"/>
    <lineage>
        <taxon>Eukaryota</taxon>
        <taxon>Metamonada</taxon>
        <taxon>Preaxostyla</taxon>
        <taxon>Oxymonadida</taxon>
        <taxon>Streblomastigidae</taxon>
        <taxon>Streblomastix</taxon>
    </lineage>
</organism>
<dbReference type="InterPro" id="IPR009060">
    <property type="entry name" value="UBA-like_sf"/>
</dbReference>
<evidence type="ECO:0000256" key="1">
    <source>
        <dbReference type="SAM" id="MobiDB-lite"/>
    </source>
</evidence>
<sequence>MNLKNGIETEQKKKEKEEDLGQQSFDNEIALKTLISIGFKKDSAKAALVAANGNVHSAVSYLIDDVLGIDSDFNRTQNEVKFHQIV</sequence>
<dbReference type="Gene3D" id="1.10.8.10">
    <property type="entry name" value="DNA helicase RuvA subunit, C-terminal domain"/>
    <property type="match status" value="1"/>
</dbReference>
<comment type="caution">
    <text evidence="3">The sequence shown here is derived from an EMBL/GenBank/DDBJ whole genome shotgun (WGS) entry which is preliminary data.</text>
</comment>
<reference evidence="3 4" key="1">
    <citation type="submission" date="2019-03" db="EMBL/GenBank/DDBJ databases">
        <title>Single cell metagenomics reveals metabolic interactions within the superorganism composed of flagellate Streblomastix strix and complex community of Bacteroidetes bacteria on its surface.</title>
        <authorList>
            <person name="Treitli S.C."/>
            <person name="Kolisko M."/>
            <person name="Husnik F."/>
            <person name="Keeling P."/>
            <person name="Hampl V."/>
        </authorList>
    </citation>
    <scope>NUCLEOTIDE SEQUENCE [LARGE SCALE GENOMIC DNA]</scope>
    <source>
        <strain evidence="3">ST1C</strain>
    </source>
</reference>
<dbReference type="OrthoDB" id="419317at2759"/>
<evidence type="ECO:0000313" key="4">
    <source>
        <dbReference type="Proteomes" id="UP000324800"/>
    </source>
</evidence>
<dbReference type="PROSITE" id="PS50030">
    <property type="entry name" value="UBA"/>
    <property type="match status" value="1"/>
</dbReference>
<proteinExistence type="predicted"/>
<evidence type="ECO:0000259" key="2">
    <source>
        <dbReference type="PROSITE" id="PS50030"/>
    </source>
</evidence>
<dbReference type="SMART" id="SM00165">
    <property type="entry name" value="UBA"/>
    <property type="match status" value="1"/>
</dbReference>
<dbReference type="Proteomes" id="UP000324800">
    <property type="component" value="Unassembled WGS sequence"/>
</dbReference>
<gene>
    <name evidence="3" type="ORF">EZS28_054202</name>
</gene>
<feature type="region of interest" description="Disordered" evidence="1">
    <location>
        <begin position="1"/>
        <end position="21"/>
    </location>
</feature>